<dbReference type="OrthoDB" id="1632179at2"/>
<reference evidence="3 4" key="1">
    <citation type="submission" date="2019-01" db="EMBL/GenBank/DDBJ databases">
        <title>Blautia sp. nov. KGMB01111 isolated human feces.</title>
        <authorList>
            <person name="Park J.-E."/>
            <person name="Kim J.-S."/>
            <person name="Park S.-H."/>
        </authorList>
    </citation>
    <scope>NUCLEOTIDE SEQUENCE [LARGE SCALE GENOMIC DNA]</scope>
    <source>
        <strain evidence="3 4">KGMB01111</strain>
    </source>
</reference>
<dbReference type="Proteomes" id="UP000290106">
    <property type="component" value="Unassembled WGS sequence"/>
</dbReference>
<dbReference type="SUPFAM" id="SSF53300">
    <property type="entry name" value="vWA-like"/>
    <property type="match status" value="1"/>
</dbReference>
<accession>A0A4Q1RJP1</accession>
<name>A0A4Q1RJP1_9FIRM</name>
<dbReference type="PANTHER" id="PTHR41248">
    <property type="entry name" value="NORD PROTEIN"/>
    <property type="match status" value="1"/>
</dbReference>
<dbReference type="Gene3D" id="3.40.50.410">
    <property type="entry name" value="von Willebrand factor, type A domain"/>
    <property type="match status" value="1"/>
</dbReference>
<dbReference type="RefSeq" id="WP_129258339.1">
    <property type="nucleotide sequence ID" value="NZ_SDKC01000001.1"/>
</dbReference>
<feature type="domain" description="Cobalamin biosynthesis protein CobT VWA" evidence="2">
    <location>
        <begin position="400"/>
        <end position="446"/>
    </location>
</feature>
<feature type="region of interest" description="Disordered" evidence="1">
    <location>
        <begin position="233"/>
        <end position="255"/>
    </location>
</feature>
<keyword evidence="4" id="KW-1185">Reference proteome</keyword>
<evidence type="ECO:0000256" key="1">
    <source>
        <dbReference type="SAM" id="MobiDB-lite"/>
    </source>
</evidence>
<dbReference type="Pfam" id="PF11775">
    <property type="entry name" value="CobT_C"/>
    <property type="match status" value="1"/>
</dbReference>
<dbReference type="InterPro" id="IPR036465">
    <property type="entry name" value="vWFA_dom_sf"/>
</dbReference>
<dbReference type="AlphaFoldDB" id="A0A4Q1RJP1"/>
<organism evidence="3 4">
    <name type="scientific">Blautia faecicola</name>
    <dbReference type="NCBI Taxonomy" id="2509240"/>
    <lineage>
        <taxon>Bacteria</taxon>
        <taxon>Bacillati</taxon>
        <taxon>Bacillota</taxon>
        <taxon>Clostridia</taxon>
        <taxon>Lachnospirales</taxon>
        <taxon>Lachnospiraceae</taxon>
        <taxon>Blautia</taxon>
    </lineage>
</organism>
<proteinExistence type="predicted"/>
<sequence length="592" mass="68605">MNREELEERQLEIANRMKNIIWTVCGDYTLEAKPDVDGFLKSKYIALYDGIKQGAFAKYFEKEILSMYLVKKVYLGAREDALVAIAQLCIEKAVGNRIARERKGVASIQKKAYAYVLDHEMDTLVRSEFGRLQLAMMRQVLTGDRRCEEKIRKQLDRIEPLEEAVDTMEVIRTIDACYNAWVDPGFEQMHGNLEQVLAVTVEELMEYNWRDFLTEEMYEENFEAYLEQMSKQMTATGQNHAEEKEEKEDSSKKRKIVRVSEEDLKKVYTYIELNFGKTYLSPLEEKKINFQLCRGIHADCGLYFTDGILANPVKRNYQLEYAKKQQGKNKYAYYDNHRAVKQNIAILSGILKKAMAMRQEETTILSDRGRICPERLWKIGRSRDAKLFSQICPADGSTFVVDVLIDASGSQRVRQEQVALQAYIIMQALSSVHIPHRVMSFCTFWDHTILQRYREYDEDASANEKIFNFTTSSNNRDGLAIRAASLGLLEREEERKIMIILSDGRPYDVILNRPNARNPQPYHGDYAVRDTGTEVRRLRNLGVSVLGVFAGEEKDLEAEKKIFGRDFAYIRDISRFSRIVGSYLNKQLEENC</sequence>
<evidence type="ECO:0000313" key="3">
    <source>
        <dbReference type="EMBL" id="RXS75878.1"/>
    </source>
</evidence>
<protein>
    <submittedName>
        <fullName evidence="3">Nitric oxide reductase activation protein</fullName>
    </submittedName>
</protein>
<gene>
    <name evidence="3" type="ORF">ETP43_12120</name>
</gene>
<dbReference type="InterPro" id="IPR025861">
    <property type="entry name" value="CobT_VWA_dom"/>
</dbReference>
<comment type="caution">
    <text evidence="3">The sequence shown here is derived from an EMBL/GenBank/DDBJ whole genome shotgun (WGS) entry which is preliminary data.</text>
</comment>
<dbReference type="PANTHER" id="PTHR41248:SF1">
    <property type="entry name" value="NORD PROTEIN"/>
    <property type="match status" value="1"/>
</dbReference>
<evidence type="ECO:0000259" key="2">
    <source>
        <dbReference type="Pfam" id="PF11775"/>
    </source>
</evidence>
<dbReference type="InterPro" id="IPR051928">
    <property type="entry name" value="NorD/CobT"/>
</dbReference>
<feature type="compositionally biased region" description="Basic and acidic residues" evidence="1">
    <location>
        <begin position="240"/>
        <end position="251"/>
    </location>
</feature>
<dbReference type="EMBL" id="SDKC01000001">
    <property type="protein sequence ID" value="RXS75878.1"/>
    <property type="molecule type" value="Genomic_DNA"/>
</dbReference>
<evidence type="ECO:0000313" key="4">
    <source>
        <dbReference type="Proteomes" id="UP000290106"/>
    </source>
</evidence>